<name>A0ABR6PQP3_9SPHI</name>
<gene>
    <name evidence="1" type="ORF">HDF23_004818</name>
</gene>
<proteinExistence type="predicted"/>
<comment type="caution">
    <text evidence="1">The sequence shown here is derived from an EMBL/GenBank/DDBJ whole genome shotgun (WGS) entry which is preliminary data.</text>
</comment>
<dbReference type="EMBL" id="JACHCB010000016">
    <property type="protein sequence ID" value="MBB6112045.1"/>
    <property type="molecule type" value="Genomic_DNA"/>
</dbReference>
<evidence type="ECO:0000313" key="1">
    <source>
        <dbReference type="EMBL" id="MBB6112045.1"/>
    </source>
</evidence>
<dbReference type="Proteomes" id="UP000541583">
    <property type="component" value="Unassembled WGS sequence"/>
</dbReference>
<protein>
    <submittedName>
        <fullName evidence="1">Uncharacterized protein</fullName>
    </submittedName>
</protein>
<accession>A0ABR6PQP3</accession>
<organism evidence="1 2">
    <name type="scientific">Mucilaginibacter lappiensis</name>
    <dbReference type="NCBI Taxonomy" id="354630"/>
    <lineage>
        <taxon>Bacteria</taxon>
        <taxon>Pseudomonadati</taxon>
        <taxon>Bacteroidota</taxon>
        <taxon>Sphingobacteriia</taxon>
        <taxon>Sphingobacteriales</taxon>
        <taxon>Sphingobacteriaceae</taxon>
        <taxon>Mucilaginibacter</taxon>
    </lineage>
</organism>
<evidence type="ECO:0000313" key="2">
    <source>
        <dbReference type="Proteomes" id="UP000541583"/>
    </source>
</evidence>
<sequence length="42" mass="4385">MKMLSLSKGSAVSFSGGIGKLDIKKIDNFKVSPTGADLERAS</sequence>
<reference evidence="1 2" key="1">
    <citation type="submission" date="2020-08" db="EMBL/GenBank/DDBJ databases">
        <title>Genomic Encyclopedia of Type Strains, Phase IV (KMG-V): Genome sequencing to study the core and pangenomes of soil and plant-associated prokaryotes.</title>
        <authorList>
            <person name="Whitman W."/>
        </authorList>
    </citation>
    <scope>NUCLEOTIDE SEQUENCE [LARGE SCALE GENOMIC DNA]</scope>
    <source>
        <strain evidence="1 2">ANJLi2</strain>
    </source>
</reference>
<keyword evidence="2" id="KW-1185">Reference proteome</keyword>